<organism evidence="2 3">
    <name type="scientific">Mucilaginibacter pineti</name>
    <dbReference type="NCBI Taxonomy" id="1391627"/>
    <lineage>
        <taxon>Bacteria</taxon>
        <taxon>Pseudomonadati</taxon>
        <taxon>Bacteroidota</taxon>
        <taxon>Sphingobacteriia</taxon>
        <taxon>Sphingobacteriales</taxon>
        <taxon>Sphingobacteriaceae</taxon>
        <taxon>Mucilaginibacter</taxon>
    </lineage>
</organism>
<feature type="transmembrane region" description="Helical" evidence="1">
    <location>
        <begin position="35"/>
        <end position="57"/>
    </location>
</feature>
<accession>A0A1G6ZEB2</accession>
<proteinExistence type="predicted"/>
<protein>
    <submittedName>
        <fullName evidence="2">Uncharacterized protein</fullName>
    </submittedName>
</protein>
<keyword evidence="1" id="KW-1133">Transmembrane helix</keyword>
<keyword evidence="1" id="KW-0812">Transmembrane</keyword>
<evidence type="ECO:0000313" key="3">
    <source>
        <dbReference type="Proteomes" id="UP000199072"/>
    </source>
</evidence>
<evidence type="ECO:0000256" key="1">
    <source>
        <dbReference type="SAM" id="Phobius"/>
    </source>
</evidence>
<dbReference type="Proteomes" id="UP000199072">
    <property type="component" value="Unassembled WGS sequence"/>
</dbReference>
<keyword evidence="3" id="KW-1185">Reference proteome</keyword>
<evidence type="ECO:0000313" key="2">
    <source>
        <dbReference type="EMBL" id="SDE00910.1"/>
    </source>
</evidence>
<sequence>MEHKPKNITASDYKKMRNLVDEFSSPNVNKHSLKFGRIISTGIGYVISVVAFVMHSFKFITSKLKSLAIQKIQVQEPKTLFEE</sequence>
<name>A0A1G6ZEB2_9SPHI</name>
<dbReference type="RefSeq" id="WP_091148268.1">
    <property type="nucleotide sequence ID" value="NZ_FNAI01000003.1"/>
</dbReference>
<gene>
    <name evidence="2" type="ORF">SAMN05216464_103320</name>
</gene>
<dbReference type="EMBL" id="FNAI01000003">
    <property type="protein sequence ID" value="SDE00910.1"/>
    <property type="molecule type" value="Genomic_DNA"/>
</dbReference>
<reference evidence="2 3" key="1">
    <citation type="submission" date="2016-10" db="EMBL/GenBank/DDBJ databases">
        <authorList>
            <person name="de Groot N.N."/>
        </authorList>
    </citation>
    <scope>NUCLEOTIDE SEQUENCE [LARGE SCALE GENOMIC DNA]</scope>
    <source>
        <strain evidence="2 3">47C3B</strain>
    </source>
</reference>
<keyword evidence="1" id="KW-0472">Membrane</keyword>
<dbReference type="AlphaFoldDB" id="A0A1G6ZEB2"/>